<keyword evidence="1" id="KW-1133">Transmembrane helix</keyword>
<evidence type="ECO:0000313" key="2">
    <source>
        <dbReference type="EMBL" id="HIZ23473.1"/>
    </source>
</evidence>
<dbReference type="CDD" id="cd05826">
    <property type="entry name" value="Sortase_B"/>
    <property type="match status" value="1"/>
</dbReference>
<comment type="caution">
    <text evidence="2">The sequence shown here is derived from an EMBL/GenBank/DDBJ whole genome shotgun (WGS) entry which is preliminary data.</text>
</comment>
<keyword evidence="1" id="KW-0472">Membrane</keyword>
<sequence>MKISAKKIITCILLVICLFLCAFIGFYLYERQQELNAQREEQERIMAVPVENPDMPEEYRKLKADNPDVYGWIMVEGTDISYPILQSQEDNAFYLNYNPEKQESEAGSIFSENYNSQDFTDFLTVLYGNCMEDGSMFGELLNYEDPVFFEENREIKVLLPDKTLHYYIFATYTGDNSHLLLTRDLSKEENRNRYISDIFRQRGLKNNLDKSVDVGPDDKILALSTGHPTDPDSRFIVQSILRKSG</sequence>
<evidence type="ECO:0000256" key="1">
    <source>
        <dbReference type="SAM" id="Phobius"/>
    </source>
</evidence>
<name>A0A9D2IU16_9FIRM</name>
<gene>
    <name evidence="2" type="ORF">IAA21_11880</name>
</gene>
<dbReference type="Gene3D" id="2.40.260.10">
    <property type="entry name" value="Sortase"/>
    <property type="match status" value="1"/>
</dbReference>
<keyword evidence="1" id="KW-0812">Transmembrane</keyword>
<evidence type="ECO:0000313" key="3">
    <source>
        <dbReference type="Proteomes" id="UP000824041"/>
    </source>
</evidence>
<dbReference type="EMBL" id="DXBU01000156">
    <property type="protein sequence ID" value="HIZ23473.1"/>
    <property type="molecule type" value="Genomic_DNA"/>
</dbReference>
<organism evidence="2 3">
    <name type="scientific">Candidatus Blautia faecigallinarum</name>
    <dbReference type="NCBI Taxonomy" id="2838488"/>
    <lineage>
        <taxon>Bacteria</taxon>
        <taxon>Bacillati</taxon>
        <taxon>Bacillota</taxon>
        <taxon>Clostridia</taxon>
        <taxon>Lachnospirales</taxon>
        <taxon>Lachnospiraceae</taxon>
        <taxon>Blautia</taxon>
    </lineage>
</organism>
<accession>A0A9D2IU16</accession>
<dbReference type="AlphaFoldDB" id="A0A9D2IU16"/>
<dbReference type="Proteomes" id="UP000824041">
    <property type="component" value="Unassembled WGS sequence"/>
</dbReference>
<dbReference type="SUPFAM" id="SSF63817">
    <property type="entry name" value="Sortase"/>
    <property type="match status" value="1"/>
</dbReference>
<dbReference type="InterPro" id="IPR023365">
    <property type="entry name" value="Sortase_dom-sf"/>
</dbReference>
<protein>
    <submittedName>
        <fullName evidence="2">Class B sortase</fullName>
    </submittedName>
</protein>
<reference evidence="2" key="2">
    <citation type="submission" date="2021-04" db="EMBL/GenBank/DDBJ databases">
        <authorList>
            <person name="Gilroy R."/>
        </authorList>
    </citation>
    <scope>NUCLEOTIDE SEQUENCE</scope>
    <source>
        <strain evidence="2">14324</strain>
    </source>
</reference>
<feature type="transmembrane region" description="Helical" evidence="1">
    <location>
        <begin position="7"/>
        <end position="29"/>
    </location>
</feature>
<dbReference type="InterPro" id="IPR009835">
    <property type="entry name" value="SrtB"/>
</dbReference>
<reference evidence="2" key="1">
    <citation type="journal article" date="2021" name="PeerJ">
        <title>Extensive microbial diversity within the chicken gut microbiome revealed by metagenomics and culture.</title>
        <authorList>
            <person name="Gilroy R."/>
            <person name="Ravi A."/>
            <person name="Getino M."/>
            <person name="Pursley I."/>
            <person name="Horton D.L."/>
            <person name="Alikhan N.F."/>
            <person name="Baker D."/>
            <person name="Gharbi K."/>
            <person name="Hall N."/>
            <person name="Watson M."/>
            <person name="Adriaenssens E.M."/>
            <person name="Foster-Nyarko E."/>
            <person name="Jarju S."/>
            <person name="Secka A."/>
            <person name="Antonio M."/>
            <person name="Oren A."/>
            <person name="Chaudhuri R.R."/>
            <person name="La Ragione R."/>
            <person name="Hildebrand F."/>
            <person name="Pallen M.J."/>
        </authorList>
    </citation>
    <scope>NUCLEOTIDE SEQUENCE</scope>
    <source>
        <strain evidence="2">14324</strain>
    </source>
</reference>
<proteinExistence type="predicted"/>